<dbReference type="EMBL" id="BSNG01000001">
    <property type="protein sequence ID" value="GLQ09181.1"/>
    <property type="molecule type" value="Genomic_DNA"/>
</dbReference>
<evidence type="ECO:0000313" key="1">
    <source>
        <dbReference type="EMBL" id="GLQ09181.1"/>
    </source>
</evidence>
<accession>A0ABQ5UBH1</accession>
<proteinExistence type="predicted"/>
<sequence>MAAGYGWTDDEDHVAGDAVTVSIASDTRILRIAGLEFGTASAWVYWPGTVYGGQHIEPRAEGPFDDVGVALDYAAQMSALYGFNRVVVALQDASLWRADWGELGPRLDLH</sequence>
<dbReference type="RefSeq" id="WP_284388723.1">
    <property type="nucleotide sequence ID" value="NZ_BSNG01000001.1"/>
</dbReference>
<reference evidence="1" key="1">
    <citation type="journal article" date="2014" name="Int. J. Syst. Evol. Microbiol.">
        <title>Complete genome of a new Firmicutes species belonging to the dominant human colonic microbiota ('Ruminococcus bicirculans') reveals two chromosomes and a selective capacity to utilize plant glucans.</title>
        <authorList>
            <consortium name="NISC Comparative Sequencing Program"/>
            <person name="Wegmann U."/>
            <person name="Louis P."/>
            <person name="Goesmann A."/>
            <person name="Henrissat B."/>
            <person name="Duncan S.H."/>
            <person name="Flint H.J."/>
        </authorList>
    </citation>
    <scope>NUCLEOTIDE SEQUENCE</scope>
    <source>
        <strain evidence="1">NBRC 103855</strain>
    </source>
</reference>
<reference evidence="1" key="2">
    <citation type="submission" date="2023-01" db="EMBL/GenBank/DDBJ databases">
        <title>Draft genome sequence of Devosia yakushimensis strain NBRC 103855.</title>
        <authorList>
            <person name="Sun Q."/>
            <person name="Mori K."/>
        </authorList>
    </citation>
    <scope>NUCLEOTIDE SEQUENCE</scope>
    <source>
        <strain evidence="1">NBRC 103855</strain>
    </source>
</reference>
<organism evidence="1 2">
    <name type="scientific">Devosia yakushimensis</name>
    <dbReference type="NCBI Taxonomy" id="470028"/>
    <lineage>
        <taxon>Bacteria</taxon>
        <taxon>Pseudomonadati</taxon>
        <taxon>Pseudomonadota</taxon>
        <taxon>Alphaproteobacteria</taxon>
        <taxon>Hyphomicrobiales</taxon>
        <taxon>Devosiaceae</taxon>
        <taxon>Devosia</taxon>
    </lineage>
</organism>
<gene>
    <name evidence="1" type="ORF">GCM10007913_11130</name>
</gene>
<dbReference type="Proteomes" id="UP001161406">
    <property type="component" value="Unassembled WGS sequence"/>
</dbReference>
<comment type="caution">
    <text evidence="1">The sequence shown here is derived from an EMBL/GenBank/DDBJ whole genome shotgun (WGS) entry which is preliminary data.</text>
</comment>
<protein>
    <submittedName>
        <fullName evidence="1">Uncharacterized protein</fullName>
    </submittedName>
</protein>
<name>A0ABQ5UBH1_9HYPH</name>
<keyword evidence="2" id="KW-1185">Reference proteome</keyword>
<evidence type="ECO:0000313" key="2">
    <source>
        <dbReference type="Proteomes" id="UP001161406"/>
    </source>
</evidence>